<feature type="domain" description="BFN" evidence="1">
    <location>
        <begin position="3"/>
        <end position="135"/>
    </location>
</feature>
<sequence length="149" mass="16209">MELITCEVAGVYLVIHDLGAAPVVLLKTPDELYIPIFIGLYEAVSIHNALDGPSPSRPMTHDLFSDALLSLGAHVREVRVDSIDDGVYYAALSLDTQSGELSIDCRPSDGIALAVRQKSPVLLDLNLMRESAVARDQLPELRDFAGYMV</sequence>
<dbReference type="PANTHER" id="PTHR15160:SF1">
    <property type="entry name" value="VON HIPPEL-LINDAU DISEASE TUMOR SUPPRESSOR"/>
    <property type="match status" value="1"/>
</dbReference>
<dbReference type="AlphaFoldDB" id="A0ABD4TM74"/>
<dbReference type="InterPro" id="IPR036104">
    <property type="entry name" value="BFN_sf"/>
</dbReference>
<dbReference type="Gene3D" id="3.10.690.10">
    <property type="entry name" value="Bifunctional nuclease domain"/>
    <property type="match status" value="1"/>
</dbReference>
<dbReference type="Pfam" id="PF02577">
    <property type="entry name" value="BFN_dom"/>
    <property type="match status" value="1"/>
</dbReference>
<dbReference type="PROSITE" id="PS51658">
    <property type="entry name" value="BFN"/>
    <property type="match status" value="1"/>
</dbReference>
<accession>A0ABD4TM74</accession>
<evidence type="ECO:0000313" key="3">
    <source>
        <dbReference type="Proteomes" id="UP001524383"/>
    </source>
</evidence>
<name>A0ABD4TM74_9EURY</name>
<evidence type="ECO:0000259" key="1">
    <source>
        <dbReference type="PROSITE" id="PS51658"/>
    </source>
</evidence>
<keyword evidence="3" id="KW-1185">Reference proteome</keyword>
<gene>
    <name evidence="2" type="ORF">FTO68_07755</name>
</gene>
<proteinExistence type="predicted"/>
<dbReference type="PANTHER" id="PTHR15160">
    <property type="entry name" value="VON HIPPEL-LINDAU PROTEIN"/>
    <property type="match status" value="1"/>
</dbReference>
<reference evidence="2 3" key="1">
    <citation type="submission" date="2019-08" db="EMBL/GenBank/DDBJ databases">
        <authorList>
            <person name="Chen S.-C."/>
            <person name="Lai M.-C."/>
            <person name="You Y.-T."/>
        </authorList>
    </citation>
    <scope>NUCLEOTIDE SEQUENCE [LARGE SCALE GENOMIC DNA]</scope>
    <source>
        <strain evidence="2 3">P2F9704a</strain>
    </source>
</reference>
<evidence type="ECO:0000313" key="2">
    <source>
        <dbReference type="EMBL" id="MCQ1538874.1"/>
    </source>
</evidence>
<dbReference type="EMBL" id="VOTZ01000015">
    <property type="protein sequence ID" value="MCQ1538874.1"/>
    <property type="molecule type" value="Genomic_DNA"/>
</dbReference>
<dbReference type="SUPFAM" id="SSF103256">
    <property type="entry name" value="Hypothetical protein TM0160"/>
    <property type="match status" value="1"/>
</dbReference>
<dbReference type="RefSeq" id="WP_255332828.1">
    <property type="nucleotide sequence ID" value="NZ_VOTZ01000015.1"/>
</dbReference>
<protein>
    <submittedName>
        <fullName evidence="2">Bifunctional nuclease family protein</fullName>
    </submittedName>
</protein>
<organism evidence="2 3">
    <name type="scientific">Methanocalculus taiwanensis</name>
    <dbReference type="NCBI Taxonomy" id="106207"/>
    <lineage>
        <taxon>Archaea</taxon>
        <taxon>Methanobacteriati</taxon>
        <taxon>Methanobacteriota</taxon>
        <taxon>Stenosarchaea group</taxon>
        <taxon>Methanomicrobia</taxon>
        <taxon>Methanomicrobiales</taxon>
        <taxon>Methanocalculaceae</taxon>
        <taxon>Methanocalculus</taxon>
    </lineage>
</organism>
<dbReference type="InterPro" id="IPR003729">
    <property type="entry name" value="Bi_nuclease_dom"/>
</dbReference>
<comment type="caution">
    <text evidence="2">The sequence shown here is derived from an EMBL/GenBank/DDBJ whole genome shotgun (WGS) entry which is preliminary data.</text>
</comment>
<dbReference type="Proteomes" id="UP001524383">
    <property type="component" value="Unassembled WGS sequence"/>
</dbReference>